<keyword evidence="3" id="KW-1185">Reference proteome</keyword>
<feature type="chain" id="PRO_5028910142" description="Lipoprotein" evidence="1">
    <location>
        <begin position="29"/>
        <end position="147"/>
    </location>
</feature>
<feature type="signal peptide" evidence="1">
    <location>
        <begin position="1"/>
        <end position="28"/>
    </location>
</feature>
<dbReference type="Proteomes" id="UP000494269">
    <property type="component" value="Unassembled WGS sequence"/>
</dbReference>
<sequence>MTLPNHRECLARWTAVAAALLTLTLLTACDDTPSKPKLTLEQKLFQDLAPHREFKGDLNGQPVHLIVHDCDVYLNEADPESSTGARRWTIVLEPEFYPSFMACQRQSLTRKGNTVEAEIGEMAMGAGGCCATGGVFRSTDGRHWKPK</sequence>
<keyword evidence="1" id="KW-0732">Signal</keyword>
<evidence type="ECO:0000313" key="3">
    <source>
        <dbReference type="Proteomes" id="UP000494269"/>
    </source>
</evidence>
<evidence type="ECO:0008006" key="4">
    <source>
        <dbReference type="Google" id="ProtNLM"/>
    </source>
</evidence>
<evidence type="ECO:0000256" key="1">
    <source>
        <dbReference type="SAM" id="SignalP"/>
    </source>
</evidence>
<gene>
    <name evidence="2" type="ORF">LMG3441_02648</name>
</gene>
<dbReference type="AlphaFoldDB" id="A0A6S6ZZS7"/>
<accession>A0A6S6ZZS7</accession>
<proteinExistence type="predicted"/>
<name>A0A6S6ZZS7_9BURK</name>
<reference evidence="2 3" key="1">
    <citation type="submission" date="2020-04" db="EMBL/GenBank/DDBJ databases">
        <authorList>
            <person name="De Canck E."/>
        </authorList>
    </citation>
    <scope>NUCLEOTIDE SEQUENCE [LARGE SCALE GENOMIC DNA]</scope>
    <source>
        <strain evidence="2 3">LMG 3441</strain>
    </source>
</reference>
<organism evidence="2 3">
    <name type="scientific">Achromobacter kerstersii</name>
    <dbReference type="NCBI Taxonomy" id="1353890"/>
    <lineage>
        <taxon>Bacteria</taxon>
        <taxon>Pseudomonadati</taxon>
        <taxon>Pseudomonadota</taxon>
        <taxon>Betaproteobacteria</taxon>
        <taxon>Burkholderiales</taxon>
        <taxon>Alcaligenaceae</taxon>
        <taxon>Achromobacter</taxon>
    </lineage>
</organism>
<dbReference type="PROSITE" id="PS51257">
    <property type="entry name" value="PROKAR_LIPOPROTEIN"/>
    <property type="match status" value="1"/>
</dbReference>
<dbReference type="RefSeq" id="WP_254600555.1">
    <property type="nucleotide sequence ID" value="NZ_CADIJQ010000003.1"/>
</dbReference>
<evidence type="ECO:0000313" key="2">
    <source>
        <dbReference type="EMBL" id="CAB3702589.1"/>
    </source>
</evidence>
<dbReference type="EMBL" id="CADIJQ010000003">
    <property type="protein sequence ID" value="CAB3702589.1"/>
    <property type="molecule type" value="Genomic_DNA"/>
</dbReference>
<protein>
    <recommendedName>
        <fullName evidence="4">Lipoprotein</fullName>
    </recommendedName>
</protein>